<feature type="domain" description="DUF4220" evidence="2">
    <location>
        <begin position="50"/>
        <end position="426"/>
    </location>
</feature>
<accession>A0AAV6HS84</accession>
<protein>
    <recommendedName>
        <fullName evidence="2">DUF4220 domain-containing protein</fullName>
    </recommendedName>
</protein>
<feature type="transmembrane region" description="Helical" evidence="1">
    <location>
        <begin position="812"/>
        <end position="830"/>
    </location>
</feature>
<keyword evidence="4" id="KW-1185">Reference proteome</keyword>
<feature type="transmembrane region" description="Helical" evidence="1">
    <location>
        <begin position="912"/>
        <end position="932"/>
    </location>
</feature>
<feature type="transmembrane region" description="Helical" evidence="1">
    <location>
        <begin position="16"/>
        <end position="36"/>
    </location>
</feature>
<feature type="domain" description="DUF4220" evidence="2">
    <location>
        <begin position="844"/>
        <end position="1221"/>
    </location>
</feature>
<organism evidence="3 4">
    <name type="scientific">Rhododendron griersonianum</name>
    <dbReference type="NCBI Taxonomy" id="479676"/>
    <lineage>
        <taxon>Eukaryota</taxon>
        <taxon>Viridiplantae</taxon>
        <taxon>Streptophyta</taxon>
        <taxon>Embryophyta</taxon>
        <taxon>Tracheophyta</taxon>
        <taxon>Spermatophyta</taxon>
        <taxon>Magnoliopsida</taxon>
        <taxon>eudicotyledons</taxon>
        <taxon>Gunneridae</taxon>
        <taxon>Pentapetalae</taxon>
        <taxon>asterids</taxon>
        <taxon>Ericales</taxon>
        <taxon>Ericaceae</taxon>
        <taxon>Ericoideae</taxon>
        <taxon>Rhodoreae</taxon>
        <taxon>Rhododendron</taxon>
    </lineage>
</organism>
<feature type="transmembrane region" description="Helical" evidence="1">
    <location>
        <begin position="874"/>
        <end position="891"/>
    </location>
</feature>
<dbReference type="InterPro" id="IPR025315">
    <property type="entry name" value="DUF4220"/>
</dbReference>
<feature type="transmembrane region" description="Helical" evidence="1">
    <location>
        <begin position="335"/>
        <end position="357"/>
    </location>
</feature>
<dbReference type="Pfam" id="PF13968">
    <property type="entry name" value="DUF4220"/>
    <property type="match status" value="2"/>
</dbReference>
<dbReference type="EMBL" id="JACTNZ010000013">
    <property type="protein sequence ID" value="KAG5516658.1"/>
    <property type="molecule type" value="Genomic_DNA"/>
</dbReference>
<evidence type="ECO:0000313" key="4">
    <source>
        <dbReference type="Proteomes" id="UP000823749"/>
    </source>
</evidence>
<evidence type="ECO:0000259" key="2">
    <source>
        <dbReference type="Pfam" id="PF13968"/>
    </source>
</evidence>
<feature type="transmembrane region" description="Helical" evidence="1">
    <location>
        <begin position="144"/>
        <end position="162"/>
    </location>
</feature>
<feature type="transmembrane region" description="Helical" evidence="1">
    <location>
        <begin position="48"/>
        <end position="68"/>
    </location>
</feature>
<feature type="transmembrane region" description="Helical" evidence="1">
    <location>
        <begin position="1097"/>
        <end position="1116"/>
    </location>
</feature>
<proteinExistence type="predicted"/>
<feature type="transmembrane region" description="Helical" evidence="1">
    <location>
        <begin position="837"/>
        <end position="862"/>
    </location>
</feature>
<comment type="caution">
    <text evidence="3">The sequence shown here is derived from an EMBL/GenBank/DDBJ whole genome shotgun (WGS) entry which is preliminary data.</text>
</comment>
<keyword evidence="1" id="KW-1133">Transmembrane helix</keyword>
<dbReference type="Pfam" id="PF04578">
    <property type="entry name" value="DUF594"/>
    <property type="match status" value="2"/>
</dbReference>
<keyword evidence="1" id="KW-0472">Membrane</keyword>
<feature type="transmembrane region" description="Helical" evidence="1">
    <location>
        <begin position="564"/>
        <end position="583"/>
    </location>
</feature>
<feature type="transmembrane region" description="Helical" evidence="1">
    <location>
        <begin position="938"/>
        <end position="956"/>
    </location>
</feature>
<dbReference type="Proteomes" id="UP000823749">
    <property type="component" value="Chromosome 13"/>
</dbReference>
<feature type="transmembrane region" description="Helical" evidence="1">
    <location>
        <begin position="118"/>
        <end position="138"/>
    </location>
</feature>
<keyword evidence="1" id="KW-0812">Transmembrane</keyword>
<evidence type="ECO:0000256" key="1">
    <source>
        <dbReference type="SAM" id="Phobius"/>
    </source>
</evidence>
<reference evidence="3 4" key="1">
    <citation type="submission" date="2020-08" db="EMBL/GenBank/DDBJ databases">
        <title>Plant Genome Project.</title>
        <authorList>
            <person name="Zhang R.-G."/>
        </authorList>
    </citation>
    <scope>NUCLEOTIDE SEQUENCE [LARGE SCALE GENOMIC DNA]</scope>
    <source>
        <strain evidence="3">WSP0</strain>
        <tissue evidence="3">Leaf</tissue>
    </source>
</reference>
<dbReference type="InterPro" id="IPR007658">
    <property type="entry name" value="DUF594"/>
</dbReference>
<name>A0AAV6HS84_9ERIC</name>
<gene>
    <name evidence="3" type="ORF">RHGRI_037407</name>
</gene>
<feature type="transmembrane region" description="Helical" evidence="1">
    <location>
        <begin position="80"/>
        <end position="97"/>
    </location>
</feature>
<dbReference type="PANTHER" id="PTHR31325">
    <property type="entry name" value="OS01G0798800 PROTEIN-RELATED"/>
    <property type="match status" value="1"/>
</dbReference>
<feature type="transmembrane region" description="Helical" evidence="1">
    <location>
        <begin position="304"/>
        <end position="323"/>
    </location>
</feature>
<sequence length="1564" mass="180626">MGKHGHWQELWDTWDLRVVILLSLLLQTFLIFSAPLRKRMSTVYIMMPMWLAYLLADLSANFAVGLISKSQGTCNTFGPFAYPTLLAFWAPFLLVHLGGPDTITAFALEDNELWLRHLLGLGFQCWAVGYAFIQSFLFEGSFRVNEFWLPTVLMFIVGLIKYTERTRALYLASTRRFKDSLLTEPDPGPNYAKLMDEYTSKIEARLPTKIEMIPEPTRVNRMANREEIKDLKDLEVVQVAHKYFSSFKGLISDLIFSFRERNQSRDFFLKRTPRDAFKVVEVELTFFYEVLYTKVTVVQTKLGYALRILSFSLNWAATALFYYKEKKEFQKIDIGISYTLLLSAIALDLVAFLMVLYSDWTAVTLTKSEHRWIFLKKLFIVGRKRWPKPNTEKKEKKPRRFSPKRFMQIVRRRWSESLSQYNLINYCLHPRSSWWETTIDFFGLTNLLDGQKYVTNVDFTDDLRDLIFEELKMKSELADDLETAKEIFSARGDWILRFESCTDLLRWINEVDFDESLVMWHIATELCYNVELREDMNNGSANGTNPGGPDNSKFRELSKLISNYMLYLLIIQATMLSTVGGIGQIRFRDTCAEAKKFFRGRKIGKSGAGWNCLNIFSFCKCFCGNEIDKGQQQSRTTCCFKKCCCKGEKGQDQLQREACASILAVNTAVEPVAVKGDRSKSVLFDACMLAKELQKIERKRMWEIISKVWVELLSYAASHCRAYTHAAHLSKGGQLLTLVWLLMAHLGLGNQFQISEGHARAKLIVRKSIRPPKVGIVATRCLCERVRRESSRGIMAKHGHWQRLWETWDLRSVILISLLLQTFLILFAPLRKRVSTAYIMIPMWLAYLLADLSANFAVGLISKSQGTCKASGPFAYPTLLAFWAPFLLVHLGGPDTITAFALEDNELWLRHLLGLGFQCLAVGYAFIQSFLFEGSFRVNEFWLPTVLMFIVGLIKYTERTRALYLASSRRFKDSLLTEPDPGPNYAKLMDEYTSKIEARLPTKIEMIPEPTRVNRITNKEDLKPLSDLQVLQSAFGYFDTFKGLISDLIFSFRERNQSRDFFLNRTSRDAFKVVEAELNFFYEALYTKATVMQTMRGYLLIRLLSLGLNCAAIALFSKENKNKLRLKPVDIGITYTLLYGALALDLVATVMFLCSEWTIVAFTKYELPNWVTKFLETILNAERTWWPENCRNKFKWFWKIVHIVFLRRWSESLSQYNLIKYCLHPRAEWWEKTIDFFGLTNILDGLIYVETEDFNNYLRDLIFNELKMKSELADDLETAKEIFSARGDWILRFESCTDLLRWINEVDFDESIIMWHIATELCYNKDEDKEHTNNGRANATNTEDSDTKNSSELSKLLSDYMLYLLIMQATMLSSVAGIGQIRFRDTCAEAKKFFRGRKIGKSKEGGICCLNIFSFCKCFCGNEFENGQQQSRTTCCFKKCCCKRKKGRDKLQTQACESILAVNTAVEPVAVKGDRSKSVLFDACMLAKELQKLERKRMWEIISKVWVELLSYAASHCRAYTHAAQLSKGGQLLTLVWLLMAHMGLGNQFQISEGHARAKLIVRK</sequence>
<evidence type="ECO:0000313" key="3">
    <source>
        <dbReference type="EMBL" id="KAG5516658.1"/>
    </source>
</evidence>
<feature type="transmembrane region" description="Helical" evidence="1">
    <location>
        <begin position="1136"/>
        <end position="1154"/>
    </location>
</feature>